<evidence type="ECO:0000256" key="3">
    <source>
        <dbReference type="ARBA" id="ARBA00023163"/>
    </source>
</evidence>
<keyword evidence="6" id="KW-1185">Reference proteome</keyword>
<dbReference type="Pfam" id="PF08220">
    <property type="entry name" value="HTH_DeoR"/>
    <property type="match status" value="1"/>
</dbReference>
<dbReference type="SMART" id="SM00420">
    <property type="entry name" value="HTH_DEOR"/>
    <property type="match status" value="1"/>
</dbReference>
<comment type="caution">
    <text evidence="5">The sequence shown here is derived from an EMBL/GenBank/DDBJ whole genome shotgun (WGS) entry which is preliminary data.</text>
</comment>
<evidence type="ECO:0000313" key="6">
    <source>
        <dbReference type="Proteomes" id="UP000228758"/>
    </source>
</evidence>
<dbReference type="InterPro" id="IPR001034">
    <property type="entry name" value="DeoR_HTH"/>
</dbReference>
<evidence type="ECO:0000259" key="4">
    <source>
        <dbReference type="PROSITE" id="PS51000"/>
    </source>
</evidence>
<dbReference type="GO" id="GO:0003700">
    <property type="term" value="F:DNA-binding transcription factor activity"/>
    <property type="evidence" value="ECO:0007669"/>
    <property type="project" value="InterPro"/>
</dbReference>
<dbReference type="InterPro" id="IPR018356">
    <property type="entry name" value="Tscrpt_reg_HTH_DeoR_CS"/>
</dbReference>
<dbReference type="OrthoDB" id="7688673at2"/>
<keyword evidence="2" id="KW-0238">DNA-binding</keyword>
<name>A0A2M9CMH2_9MICO</name>
<accession>A0A2M9CMH2</accession>
<dbReference type="Gene3D" id="3.40.50.1360">
    <property type="match status" value="1"/>
</dbReference>
<dbReference type="EMBL" id="PGFF01000001">
    <property type="protein sequence ID" value="PJJ73083.1"/>
    <property type="molecule type" value="Genomic_DNA"/>
</dbReference>
<proteinExistence type="predicted"/>
<dbReference type="InterPro" id="IPR050313">
    <property type="entry name" value="Carb_Metab_HTH_regulators"/>
</dbReference>
<dbReference type="PANTHER" id="PTHR30363">
    <property type="entry name" value="HTH-TYPE TRANSCRIPTIONAL REGULATOR SRLR-RELATED"/>
    <property type="match status" value="1"/>
</dbReference>
<dbReference type="RefSeq" id="WP_100365210.1">
    <property type="nucleotide sequence ID" value="NZ_PGFF01000001.1"/>
</dbReference>
<keyword evidence="1" id="KW-0805">Transcription regulation</keyword>
<dbReference type="AlphaFoldDB" id="A0A2M9CMH2"/>
<dbReference type="PROSITE" id="PS51000">
    <property type="entry name" value="HTH_DEOR_2"/>
    <property type="match status" value="1"/>
</dbReference>
<dbReference type="SUPFAM" id="SSF46785">
    <property type="entry name" value="Winged helix' DNA-binding domain"/>
    <property type="match status" value="1"/>
</dbReference>
<dbReference type="InterPro" id="IPR036390">
    <property type="entry name" value="WH_DNA-bd_sf"/>
</dbReference>
<dbReference type="GO" id="GO:0003677">
    <property type="term" value="F:DNA binding"/>
    <property type="evidence" value="ECO:0007669"/>
    <property type="project" value="UniProtKB-KW"/>
</dbReference>
<sequence length="266" mass="27496">MPDPASDRRRELARLVAERGFLRVADASILLGVSEVTVRADLARLEGEGTVARIHGGAVPAGSIRSESPLEHSVQTDASVKRAIGESAAALVAPGNSLMLDVGSTALAVAEALVRRTELEDVTVITNGLTVALALEPAHPRFRIVVIGGTLRPLQHSLVDPLAGTLLDQLHADLAVIGCNGVDVEGGVTNINLAEADVKRRMVARSERRVLVADASKLGRTHLGGVAPLAVFDTLVTGGDPPRAVIGDLERAGLDVLVAGEAGSLG</sequence>
<dbReference type="InterPro" id="IPR014036">
    <property type="entry name" value="DeoR-like_C"/>
</dbReference>
<reference evidence="5 6" key="1">
    <citation type="submission" date="2017-11" db="EMBL/GenBank/DDBJ databases">
        <title>Genomic Encyclopedia of Archaeal and Bacterial Type Strains, Phase II (KMG-II): From Individual Species to Whole Genera.</title>
        <authorList>
            <person name="Goeker M."/>
        </authorList>
    </citation>
    <scope>NUCLEOTIDE SEQUENCE [LARGE SCALE GENOMIC DNA]</scope>
    <source>
        <strain evidence="5 6">DSM 27393</strain>
    </source>
</reference>
<gene>
    <name evidence="5" type="ORF">CLV46_2666</name>
</gene>
<dbReference type="SUPFAM" id="SSF100950">
    <property type="entry name" value="NagB/RpiA/CoA transferase-like"/>
    <property type="match status" value="1"/>
</dbReference>
<evidence type="ECO:0000313" key="5">
    <source>
        <dbReference type="EMBL" id="PJJ73083.1"/>
    </source>
</evidence>
<dbReference type="PROSITE" id="PS00894">
    <property type="entry name" value="HTH_DEOR_1"/>
    <property type="match status" value="1"/>
</dbReference>
<organism evidence="5 6">
    <name type="scientific">Diaminobutyricimonas aerilata</name>
    <dbReference type="NCBI Taxonomy" id="1162967"/>
    <lineage>
        <taxon>Bacteria</taxon>
        <taxon>Bacillati</taxon>
        <taxon>Actinomycetota</taxon>
        <taxon>Actinomycetes</taxon>
        <taxon>Micrococcales</taxon>
        <taxon>Microbacteriaceae</taxon>
        <taxon>Diaminobutyricimonas</taxon>
    </lineage>
</organism>
<dbReference type="PANTHER" id="PTHR30363:SF44">
    <property type="entry name" value="AGA OPERON TRANSCRIPTIONAL REPRESSOR-RELATED"/>
    <property type="match status" value="1"/>
</dbReference>
<dbReference type="Proteomes" id="UP000228758">
    <property type="component" value="Unassembled WGS sequence"/>
</dbReference>
<dbReference type="SMART" id="SM01134">
    <property type="entry name" value="DeoRC"/>
    <property type="match status" value="1"/>
</dbReference>
<evidence type="ECO:0000256" key="1">
    <source>
        <dbReference type="ARBA" id="ARBA00023015"/>
    </source>
</evidence>
<dbReference type="InterPro" id="IPR037171">
    <property type="entry name" value="NagB/RpiA_transferase-like"/>
</dbReference>
<dbReference type="Pfam" id="PF00455">
    <property type="entry name" value="DeoRC"/>
    <property type="match status" value="1"/>
</dbReference>
<protein>
    <submittedName>
        <fullName evidence="5">DeoR family transcriptional regulator of aga operon</fullName>
    </submittedName>
</protein>
<keyword evidence="3" id="KW-0804">Transcription</keyword>
<feature type="domain" description="HTH deoR-type" evidence="4">
    <location>
        <begin position="5"/>
        <end position="60"/>
    </location>
</feature>
<evidence type="ECO:0000256" key="2">
    <source>
        <dbReference type="ARBA" id="ARBA00023125"/>
    </source>
</evidence>